<feature type="region of interest" description="Disordered" evidence="1">
    <location>
        <begin position="371"/>
        <end position="406"/>
    </location>
</feature>
<keyword evidence="2" id="KW-0812">Transmembrane</keyword>
<protein>
    <submittedName>
        <fullName evidence="4">Uncharacterized protein</fullName>
    </submittedName>
</protein>
<sequence>MNKQNNHEISSINQLQSNLKQQQIEEEKEEEEEEEEGHDDEDDDDDDDDENENKKEKESKEKQVQSIQTCKLSQSIHLSNQINHNKINIQSNLSHPPKLGMNSTQDSGYLSIDPYETYSIQSSEMNKQESSMNVNKSTTILYKPTLQSIIMRSNQMDLNQRSNPRSNKCIIQSSNYYFTNVSPKAKKLKIHINHEDIPQFNKRQIIIAQRKLSQVLNNLIDHIGNPYHTEVSKQLKSHIHPHYWIPENYTAYSKMDSKQFNIPQHQLSSLQPINKSIHSYPLDHTVDGMVPDVECISEKSELSSTTIQSTPYDQSINIDSTMNESDPIQIRESPMDLKKLYLLRHINPLDNNQWDNTNSYDVNQYQIPTVYATDDGHDDDDDDDNDDDVNENVGPVIIDPTDDIDDDDNVYEGRATLNKQSIIPRGHHHSLERYGSLLPNQRLPEGKRITMNDRSTQSQTKLYTIRNSNCYQNLHQIPTSKMLSSPSFIHNDHIYQTDEDIHSMNCGRFTSVEYIKPSQGISYGIQDSTYIDPREMNRIKQTNLDNHNQYIMNRTLTDNKQFQPSSSPSTSSLTLSLSSSSSAASSSSSSSSSTTSTSSSLSTPTLSTVYTNSICPSKYVSTPLTNANILWSQEMNPFSLRNSMYTRSLKQFPKQFIQSTYPNYISHSLTSKQFQHIYHPPRPPPSPPPPPPHHHHHHHQQQQQQRQQQQEQQRQQQPQQQQQQEQQRQQQLLLLQQRQSSYQPLFVSNCSLSPFNMNHNVMKYSTIPLDKTIFMKRRRRRLTTDIGVKNFNFTNSNDTTSNNNNNTMNIVYGTTDTTTNTTDTTTNNNEKWLCNTLQLNEINLSSMKSNQLSNFHIKEDGLFMNKHRRCISWPHTLYESIPKICYNEYKHSMITTNRINNSNELKQKTLESLPVTLNSNRNIMDSFISTTNTSTKLNETYFSYNNPWYSLTLMNTVILILVLIISLINWLWYEEKRRKSNIPS</sequence>
<evidence type="ECO:0000313" key="4">
    <source>
        <dbReference type="WBParaSite" id="SMTH1_330.1"/>
    </source>
</evidence>
<evidence type="ECO:0000313" key="3">
    <source>
        <dbReference type="Proteomes" id="UP000050791"/>
    </source>
</evidence>
<accession>A0AA85B4V5</accession>
<feature type="compositionally biased region" description="Pro residues" evidence="1">
    <location>
        <begin position="680"/>
        <end position="691"/>
    </location>
</feature>
<feature type="region of interest" description="Disordered" evidence="1">
    <location>
        <begin position="1"/>
        <end position="68"/>
    </location>
</feature>
<organism evidence="3 4">
    <name type="scientific">Schistosoma mattheei</name>
    <dbReference type="NCBI Taxonomy" id="31246"/>
    <lineage>
        <taxon>Eukaryota</taxon>
        <taxon>Metazoa</taxon>
        <taxon>Spiralia</taxon>
        <taxon>Lophotrochozoa</taxon>
        <taxon>Platyhelminthes</taxon>
        <taxon>Trematoda</taxon>
        <taxon>Digenea</taxon>
        <taxon>Strigeidida</taxon>
        <taxon>Schistosomatoidea</taxon>
        <taxon>Schistosomatidae</taxon>
        <taxon>Schistosoma</taxon>
    </lineage>
</organism>
<feature type="compositionally biased region" description="Acidic residues" evidence="1">
    <location>
        <begin position="376"/>
        <end position="390"/>
    </location>
</feature>
<keyword evidence="2" id="KW-0472">Membrane</keyword>
<dbReference type="PANTHER" id="PTHR14445:SF36">
    <property type="entry name" value="FI03272P-RELATED"/>
    <property type="match status" value="1"/>
</dbReference>
<dbReference type="PANTHER" id="PTHR14445">
    <property type="entry name" value="GRB10 INTERACTING GYF PROTEIN"/>
    <property type="match status" value="1"/>
</dbReference>
<dbReference type="WBParaSite" id="SMTH1_330.1">
    <property type="protein sequence ID" value="SMTH1_330.1"/>
    <property type="gene ID" value="SMTH1_330"/>
</dbReference>
<dbReference type="SUPFAM" id="SSF81995">
    <property type="entry name" value="beta-sandwich domain of Sec23/24"/>
    <property type="match status" value="1"/>
</dbReference>
<name>A0AA85B4V5_9TREM</name>
<dbReference type="GO" id="GO:0005829">
    <property type="term" value="C:cytosol"/>
    <property type="evidence" value="ECO:0007669"/>
    <property type="project" value="TreeGrafter"/>
</dbReference>
<dbReference type="InterPro" id="IPR051640">
    <property type="entry name" value="GRB10-interact_GYF"/>
</dbReference>
<dbReference type="Proteomes" id="UP000050791">
    <property type="component" value="Unassembled WGS sequence"/>
</dbReference>
<feature type="compositionally biased region" description="Polar residues" evidence="1">
    <location>
        <begin position="1"/>
        <end position="22"/>
    </location>
</feature>
<feature type="region of interest" description="Disordered" evidence="1">
    <location>
        <begin position="675"/>
        <end position="724"/>
    </location>
</feature>
<feature type="transmembrane region" description="Helical" evidence="2">
    <location>
        <begin position="948"/>
        <end position="972"/>
    </location>
</feature>
<dbReference type="AlphaFoldDB" id="A0AA85B4V5"/>
<feature type="compositionally biased region" description="Acidic residues" evidence="1">
    <location>
        <begin position="24"/>
        <end position="51"/>
    </location>
</feature>
<proteinExistence type="predicted"/>
<feature type="region of interest" description="Disordered" evidence="1">
    <location>
        <begin position="581"/>
        <end position="605"/>
    </location>
</feature>
<evidence type="ECO:0000256" key="1">
    <source>
        <dbReference type="SAM" id="MobiDB-lite"/>
    </source>
</evidence>
<feature type="compositionally biased region" description="Basic and acidic residues" evidence="1">
    <location>
        <begin position="52"/>
        <end position="63"/>
    </location>
</feature>
<reference evidence="4" key="1">
    <citation type="submission" date="2023-11" db="UniProtKB">
        <authorList>
            <consortium name="WormBaseParasite"/>
        </authorList>
    </citation>
    <scope>IDENTIFICATION</scope>
</reference>
<feature type="compositionally biased region" description="Low complexity" evidence="1">
    <location>
        <begin position="701"/>
        <end position="724"/>
    </location>
</feature>
<evidence type="ECO:0000256" key="2">
    <source>
        <dbReference type="SAM" id="Phobius"/>
    </source>
</evidence>
<keyword evidence="2" id="KW-1133">Transmembrane helix</keyword>